<sequence length="102" mass="10778">MSDDARSEPNVFPAGWTVTVILGIAGFAGLCVALIWLVYPAARDMPNKAAGFAPPGLETYPIEAFRSYEAAEQARLAGAGGRTPIEDAMAEVVQRGTLEARP</sequence>
<reference evidence="2 3" key="1">
    <citation type="submission" date="2018-04" db="EMBL/GenBank/DDBJ databases">
        <title>Pelagivirga bohaiensis gen. nov., sp. nov., a bacterium isolated from the Bohai Sea.</title>
        <authorList>
            <person name="Ji X."/>
        </authorList>
    </citation>
    <scope>NUCLEOTIDE SEQUENCE [LARGE SCALE GENOMIC DNA]</scope>
    <source>
        <strain evidence="2 3">BH-SD19</strain>
    </source>
</reference>
<comment type="caution">
    <text evidence="2">The sequence shown here is derived from an EMBL/GenBank/DDBJ whole genome shotgun (WGS) entry which is preliminary data.</text>
</comment>
<protein>
    <submittedName>
        <fullName evidence="2">Uncharacterized protein</fullName>
    </submittedName>
</protein>
<evidence type="ECO:0000256" key="1">
    <source>
        <dbReference type="SAM" id="Phobius"/>
    </source>
</evidence>
<dbReference type="OrthoDB" id="7876832at2"/>
<evidence type="ECO:0000313" key="3">
    <source>
        <dbReference type="Proteomes" id="UP000244446"/>
    </source>
</evidence>
<dbReference type="Proteomes" id="UP000244446">
    <property type="component" value="Unassembled WGS sequence"/>
</dbReference>
<dbReference type="AlphaFoldDB" id="A0A2T7G389"/>
<keyword evidence="3" id="KW-1185">Reference proteome</keyword>
<proteinExistence type="predicted"/>
<keyword evidence="1" id="KW-1133">Transmembrane helix</keyword>
<name>A0A2T7G389_9RHOB</name>
<evidence type="ECO:0000313" key="2">
    <source>
        <dbReference type="EMBL" id="PVA08897.1"/>
    </source>
</evidence>
<gene>
    <name evidence="2" type="ORF">DC366_16490</name>
</gene>
<dbReference type="RefSeq" id="WP_108693320.1">
    <property type="nucleotide sequence ID" value="NZ_QCYH01000014.1"/>
</dbReference>
<accession>A0A2T7G389</accession>
<organism evidence="2 3">
    <name type="scientific">Pelagivirga sediminicola</name>
    <dbReference type="NCBI Taxonomy" id="2170575"/>
    <lineage>
        <taxon>Bacteria</taxon>
        <taxon>Pseudomonadati</taxon>
        <taxon>Pseudomonadota</taxon>
        <taxon>Alphaproteobacteria</taxon>
        <taxon>Rhodobacterales</taxon>
        <taxon>Paracoccaceae</taxon>
        <taxon>Pelagivirga</taxon>
    </lineage>
</organism>
<keyword evidence="1" id="KW-0812">Transmembrane</keyword>
<feature type="transmembrane region" description="Helical" evidence="1">
    <location>
        <begin position="20"/>
        <end position="39"/>
    </location>
</feature>
<keyword evidence="1" id="KW-0472">Membrane</keyword>
<dbReference type="EMBL" id="QCYH01000014">
    <property type="protein sequence ID" value="PVA08897.1"/>
    <property type="molecule type" value="Genomic_DNA"/>
</dbReference>